<evidence type="ECO:0000313" key="3">
    <source>
        <dbReference type="Proteomes" id="UP000499080"/>
    </source>
</evidence>
<keyword evidence="3" id="KW-1185">Reference proteome</keyword>
<name>A0A4Y2TUN2_ARAVE</name>
<comment type="caution">
    <text evidence="2">The sequence shown here is derived from an EMBL/GenBank/DDBJ whole genome shotgun (WGS) entry which is preliminary data.</text>
</comment>
<protein>
    <submittedName>
        <fullName evidence="2">Uncharacterized protein</fullName>
    </submittedName>
</protein>
<dbReference type="Proteomes" id="UP000499080">
    <property type="component" value="Unassembled WGS sequence"/>
</dbReference>
<evidence type="ECO:0000313" key="2">
    <source>
        <dbReference type="EMBL" id="GBO03972.1"/>
    </source>
</evidence>
<organism evidence="2 3">
    <name type="scientific">Araneus ventricosus</name>
    <name type="common">Orbweaver spider</name>
    <name type="synonym">Epeira ventricosa</name>
    <dbReference type="NCBI Taxonomy" id="182803"/>
    <lineage>
        <taxon>Eukaryota</taxon>
        <taxon>Metazoa</taxon>
        <taxon>Ecdysozoa</taxon>
        <taxon>Arthropoda</taxon>
        <taxon>Chelicerata</taxon>
        <taxon>Arachnida</taxon>
        <taxon>Araneae</taxon>
        <taxon>Araneomorphae</taxon>
        <taxon>Entelegynae</taxon>
        <taxon>Araneoidea</taxon>
        <taxon>Araneidae</taxon>
        <taxon>Araneus</taxon>
    </lineage>
</organism>
<sequence>MVLADRTGTFRGIDECDNHYHYGEPDRRGQIHSIDRFSISLPFKMEGSAAVSAPSQGRPRGLVQAPSNPGVPSIDSTMVRDRTETAVSIITQVTGRANIPKIICLSKEGHKSVSGINLAFL</sequence>
<dbReference type="EMBL" id="BGPR01031095">
    <property type="protein sequence ID" value="GBO03972.1"/>
    <property type="molecule type" value="Genomic_DNA"/>
</dbReference>
<proteinExistence type="predicted"/>
<feature type="region of interest" description="Disordered" evidence="1">
    <location>
        <begin position="51"/>
        <end position="76"/>
    </location>
</feature>
<gene>
    <name evidence="2" type="ORF">AVEN_4140_1</name>
</gene>
<evidence type="ECO:0000256" key="1">
    <source>
        <dbReference type="SAM" id="MobiDB-lite"/>
    </source>
</evidence>
<reference evidence="2 3" key="1">
    <citation type="journal article" date="2019" name="Sci. Rep.">
        <title>Orb-weaving spider Araneus ventricosus genome elucidates the spidroin gene catalogue.</title>
        <authorList>
            <person name="Kono N."/>
            <person name="Nakamura H."/>
            <person name="Ohtoshi R."/>
            <person name="Moran D.A.P."/>
            <person name="Shinohara A."/>
            <person name="Yoshida Y."/>
            <person name="Fujiwara M."/>
            <person name="Mori M."/>
            <person name="Tomita M."/>
            <person name="Arakawa K."/>
        </authorList>
    </citation>
    <scope>NUCLEOTIDE SEQUENCE [LARGE SCALE GENOMIC DNA]</scope>
</reference>
<dbReference type="AlphaFoldDB" id="A0A4Y2TUN2"/>
<accession>A0A4Y2TUN2</accession>